<reference evidence="2 3" key="1">
    <citation type="submission" date="2013-11" db="EMBL/GenBank/DDBJ databases">
        <title>Genome sequencing of Stegodyphus mimosarum.</title>
        <authorList>
            <person name="Bechsgaard J."/>
        </authorList>
    </citation>
    <scope>NUCLEOTIDE SEQUENCE [LARGE SCALE GENOMIC DNA]</scope>
</reference>
<dbReference type="Proteomes" id="UP000054359">
    <property type="component" value="Unassembled WGS sequence"/>
</dbReference>
<evidence type="ECO:0000256" key="1">
    <source>
        <dbReference type="SAM" id="MobiDB-lite"/>
    </source>
</evidence>
<sequence length="97" mass="10831">MRALNARLDALQKDEEMVAPDRLPPPPPPLEETSPEIPVRQNLLRTAPAKKLPRVPDKKSIFSDLESKLSHGEHQDHKSSAASKFHTAPRPLETKAQ</sequence>
<proteinExistence type="predicted"/>
<dbReference type="EMBL" id="KK119088">
    <property type="protein sequence ID" value="KFM74651.1"/>
    <property type="molecule type" value="Genomic_DNA"/>
</dbReference>
<feature type="compositionally biased region" description="Basic and acidic residues" evidence="1">
    <location>
        <begin position="54"/>
        <end position="79"/>
    </location>
</feature>
<protein>
    <submittedName>
        <fullName evidence="2">Uncharacterized protein</fullName>
    </submittedName>
</protein>
<organism evidence="2 3">
    <name type="scientific">Stegodyphus mimosarum</name>
    <name type="common">African social velvet spider</name>
    <dbReference type="NCBI Taxonomy" id="407821"/>
    <lineage>
        <taxon>Eukaryota</taxon>
        <taxon>Metazoa</taxon>
        <taxon>Ecdysozoa</taxon>
        <taxon>Arthropoda</taxon>
        <taxon>Chelicerata</taxon>
        <taxon>Arachnida</taxon>
        <taxon>Araneae</taxon>
        <taxon>Araneomorphae</taxon>
        <taxon>Entelegynae</taxon>
        <taxon>Eresoidea</taxon>
        <taxon>Eresidae</taxon>
        <taxon>Stegodyphus</taxon>
    </lineage>
</organism>
<feature type="non-terminal residue" evidence="2">
    <location>
        <position position="97"/>
    </location>
</feature>
<gene>
    <name evidence="2" type="ORF">X975_18736</name>
</gene>
<dbReference type="OrthoDB" id="6421697at2759"/>
<feature type="region of interest" description="Disordered" evidence="1">
    <location>
        <begin position="1"/>
        <end position="97"/>
    </location>
</feature>
<name>A0A087UBB2_STEMI</name>
<dbReference type="AlphaFoldDB" id="A0A087UBB2"/>
<evidence type="ECO:0000313" key="3">
    <source>
        <dbReference type="Proteomes" id="UP000054359"/>
    </source>
</evidence>
<evidence type="ECO:0000313" key="2">
    <source>
        <dbReference type="EMBL" id="KFM74651.1"/>
    </source>
</evidence>
<accession>A0A087UBB2</accession>
<keyword evidence="3" id="KW-1185">Reference proteome</keyword>